<comment type="caution">
    <text evidence="2">The sequence shown here is derived from an EMBL/GenBank/DDBJ whole genome shotgun (WGS) entry which is preliminary data.</text>
</comment>
<organism evidence="2 3">
    <name type="scientific">Cirrhinus molitorella</name>
    <name type="common">mud carp</name>
    <dbReference type="NCBI Taxonomy" id="172907"/>
    <lineage>
        <taxon>Eukaryota</taxon>
        <taxon>Metazoa</taxon>
        <taxon>Chordata</taxon>
        <taxon>Craniata</taxon>
        <taxon>Vertebrata</taxon>
        <taxon>Euteleostomi</taxon>
        <taxon>Actinopterygii</taxon>
        <taxon>Neopterygii</taxon>
        <taxon>Teleostei</taxon>
        <taxon>Ostariophysi</taxon>
        <taxon>Cypriniformes</taxon>
        <taxon>Cyprinidae</taxon>
        <taxon>Labeoninae</taxon>
        <taxon>Labeonini</taxon>
        <taxon>Cirrhinus</taxon>
    </lineage>
</organism>
<gene>
    <name evidence="2" type="ORF">Q8A67_007057</name>
</gene>
<evidence type="ECO:0000313" key="3">
    <source>
        <dbReference type="Proteomes" id="UP001187343"/>
    </source>
</evidence>
<sequence length="81" mass="8694">MQLGGSAPPQNSSDQTRELEESKTPTTRSSNNERGLISQGQTNCLRIHGFKEIGTKVRPPADPSPVGSGVQRCAAEKTSER</sequence>
<evidence type="ECO:0000313" key="2">
    <source>
        <dbReference type="EMBL" id="KAK2905258.1"/>
    </source>
</evidence>
<reference evidence="2" key="1">
    <citation type="submission" date="2023-08" db="EMBL/GenBank/DDBJ databases">
        <title>Chromosome-level Genome Assembly of mud carp (Cirrhinus molitorella).</title>
        <authorList>
            <person name="Liu H."/>
        </authorList>
    </citation>
    <scope>NUCLEOTIDE SEQUENCE</scope>
    <source>
        <strain evidence="2">Prfri</strain>
        <tissue evidence="2">Muscle</tissue>
    </source>
</reference>
<dbReference type="EMBL" id="JAUYZG010000006">
    <property type="protein sequence ID" value="KAK2905258.1"/>
    <property type="molecule type" value="Genomic_DNA"/>
</dbReference>
<protein>
    <submittedName>
        <fullName evidence="2">Uncharacterized protein</fullName>
    </submittedName>
</protein>
<dbReference type="AlphaFoldDB" id="A0AA88PZR4"/>
<name>A0AA88PZR4_9TELE</name>
<accession>A0AA88PZR4</accession>
<evidence type="ECO:0000256" key="1">
    <source>
        <dbReference type="SAM" id="MobiDB-lite"/>
    </source>
</evidence>
<feature type="compositionally biased region" description="Polar residues" evidence="1">
    <location>
        <begin position="24"/>
        <end position="44"/>
    </location>
</feature>
<feature type="region of interest" description="Disordered" evidence="1">
    <location>
        <begin position="1"/>
        <end position="81"/>
    </location>
</feature>
<dbReference type="Proteomes" id="UP001187343">
    <property type="component" value="Unassembled WGS sequence"/>
</dbReference>
<keyword evidence="3" id="KW-1185">Reference proteome</keyword>
<proteinExistence type="predicted"/>